<organism evidence="1 2">
    <name type="scientific">Paenibacillus algicola</name>
    <dbReference type="NCBI Taxonomy" id="2565926"/>
    <lineage>
        <taxon>Bacteria</taxon>
        <taxon>Bacillati</taxon>
        <taxon>Bacillota</taxon>
        <taxon>Bacilli</taxon>
        <taxon>Bacillales</taxon>
        <taxon>Paenibacillaceae</taxon>
        <taxon>Paenibacillus</taxon>
    </lineage>
</organism>
<gene>
    <name evidence="1" type="ORF">E6C60_1779</name>
</gene>
<dbReference type="CDD" id="cd19067">
    <property type="entry name" value="PfuEndoQ-like"/>
    <property type="match status" value="1"/>
</dbReference>
<dbReference type="Gene3D" id="3.20.20.140">
    <property type="entry name" value="Metal-dependent hydrolases"/>
    <property type="match status" value="1"/>
</dbReference>
<dbReference type="PANTHER" id="PTHR40084:SF1">
    <property type="entry name" value="PHOSPHOTRANSFERASE"/>
    <property type="match status" value="1"/>
</dbReference>
<dbReference type="KEGG" id="palo:E6C60_1779"/>
<evidence type="ECO:0000313" key="2">
    <source>
        <dbReference type="Proteomes" id="UP000300879"/>
    </source>
</evidence>
<name>A0A4V1G3V3_9BACL</name>
<accession>A0A4V1G3V3</accession>
<dbReference type="InterPro" id="IPR010994">
    <property type="entry name" value="RuvA_2-like"/>
</dbReference>
<dbReference type="Proteomes" id="UP000300879">
    <property type="component" value="Chromosome"/>
</dbReference>
<dbReference type="RefSeq" id="WP_233281183.1">
    <property type="nucleotide sequence ID" value="NZ_CP040396.1"/>
</dbReference>
<dbReference type="Pfam" id="PF13263">
    <property type="entry name" value="PHP_C"/>
    <property type="match status" value="1"/>
</dbReference>
<reference evidence="1 2" key="1">
    <citation type="submission" date="2019-05" db="EMBL/GenBank/DDBJ databases">
        <authorList>
            <person name="Chen C."/>
        </authorList>
    </citation>
    <scope>NUCLEOTIDE SEQUENCE [LARGE SCALE GENOMIC DNA]</scope>
    <source>
        <strain evidence="1 2">HB172198</strain>
    </source>
</reference>
<proteinExistence type="predicted"/>
<protein>
    <recommendedName>
        <fullName evidence="3">TIGR00375 family protein</fullName>
    </recommendedName>
</protein>
<evidence type="ECO:0008006" key="3">
    <source>
        <dbReference type="Google" id="ProtNLM"/>
    </source>
</evidence>
<dbReference type="PANTHER" id="PTHR40084">
    <property type="entry name" value="PHOSPHOHYDROLASE, PHP FAMILY"/>
    <property type="match status" value="1"/>
</dbReference>
<dbReference type="SUPFAM" id="SSF89550">
    <property type="entry name" value="PHP domain-like"/>
    <property type="match status" value="1"/>
</dbReference>
<keyword evidence="2" id="KW-1185">Reference proteome</keyword>
<dbReference type="AlphaFoldDB" id="A0A4V1G3V3"/>
<dbReference type="Gene3D" id="1.10.150.20">
    <property type="entry name" value="5' to 3' exonuclease, C-terminal subdomain"/>
    <property type="match status" value="1"/>
</dbReference>
<evidence type="ECO:0000313" key="1">
    <source>
        <dbReference type="EMBL" id="QCT02494.1"/>
    </source>
</evidence>
<dbReference type="EMBL" id="CP040396">
    <property type="protein sequence ID" value="QCT02494.1"/>
    <property type="molecule type" value="Genomic_DNA"/>
</dbReference>
<sequence>MSTANLDHLQPYYGDFHIHIGRAGNGQSVKISGSKNLTFEAIAKEAAERKGIHMIGIIDCHSPFVQADIEACLRDGVMQELAGGGIAYENTVILLGCELEVAIPELGACHVLVYLRTLADMKSFTLWMSRSMKNVQLSSQRLYVEPRSLQREVAERGGLLIPAHIFTPYKGLYGSMSDRMERVLDPSLIFAVELGLSADTSMAGLLSELDEFTFLTNSDAHSLSKIGREYNVLLLDHPSYDEFVMAIQRKKGRRVVRNYGLDPRLGKYHRTFCRSCGSVLEEHFNHSTPHRCPLCGSLNPVQGVLDRILSIADRREPVVPVHRPPYLVQVPLEFLPGLGKVTLKRLLAAFGSEMAILHQASEEELTRTAGEAIARHILMARRGTLQLSSGGGGVYGRITKPS</sequence>
<dbReference type="SUPFAM" id="SSF47781">
    <property type="entry name" value="RuvA domain 2-like"/>
    <property type="match status" value="1"/>
</dbReference>
<dbReference type="InterPro" id="IPR016195">
    <property type="entry name" value="Pol/histidinol_Pase-like"/>
</dbReference>